<evidence type="ECO:0000256" key="1">
    <source>
        <dbReference type="ARBA" id="ARBA00004141"/>
    </source>
</evidence>
<dbReference type="AlphaFoldDB" id="A0A2Z2K6R9"/>
<evidence type="ECO:0000259" key="6">
    <source>
        <dbReference type="PROSITE" id="PS51012"/>
    </source>
</evidence>
<dbReference type="OrthoDB" id="266913at2"/>
<protein>
    <recommendedName>
        <fullName evidence="5">Transport permease protein</fullName>
    </recommendedName>
</protein>
<evidence type="ECO:0000256" key="3">
    <source>
        <dbReference type="ARBA" id="ARBA00022989"/>
    </source>
</evidence>
<dbReference type="EMBL" id="CP021780">
    <property type="protein sequence ID" value="ASA20604.1"/>
    <property type="molecule type" value="Genomic_DNA"/>
</dbReference>
<dbReference type="Pfam" id="PF01061">
    <property type="entry name" value="ABC2_membrane"/>
    <property type="match status" value="1"/>
</dbReference>
<dbReference type="PIRSF" id="PIRSF006648">
    <property type="entry name" value="DrrB"/>
    <property type="match status" value="1"/>
</dbReference>
<keyword evidence="3 5" id="KW-1133">Transmembrane helix</keyword>
<evidence type="ECO:0000256" key="5">
    <source>
        <dbReference type="RuleBase" id="RU361157"/>
    </source>
</evidence>
<feature type="transmembrane region" description="Helical" evidence="5">
    <location>
        <begin position="108"/>
        <end position="134"/>
    </location>
</feature>
<dbReference type="PANTHER" id="PTHR43229:SF2">
    <property type="entry name" value="NODULATION PROTEIN J"/>
    <property type="match status" value="1"/>
</dbReference>
<keyword evidence="5" id="KW-1003">Cell membrane</keyword>
<dbReference type="PROSITE" id="PS51012">
    <property type="entry name" value="ABC_TM2"/>
    <property type="match status" value="1"/>
</dbReference>
<feature type="domain" description="ABC transmembrane type-2" evidence="6">
    <location>
        <begin position="20"/>
        <end position="274"/>
    </location>
</feature>
<feature type="transmembrane region" description="Helical" evidence="5">
    <location>
        <begin position="253"/>
        <end position="271"/>
    </location>
</feature>
<dbReference type="InterPro" id="IPR000412">
    <property type="entry name" value="ABC_2_transport"/>
</dbReference>
<organism evidence="7 8">
    <name type="scientific">Paenibacillus donghaensis</name>
    <dbReference type="NCBI Taxonomy" id="414771"/>
    <lineage>
        <taxon>Bacteria</taxon>
        <taxon>Bacillati</taxon>
        <taxon>Bacillota</taxon>
        <taxon>Bacilli</taxon>
        <taxon>Bacillales</taxon>
        <taxon>Paenibacillaceae</taxon>
        <taxon>Paenibacillus</taxon>
    </lineage>
</organism>
<comment type="subcellular location">
    <subcellularLocation>
        <location evidence="5">Cell membrane</location>
        <topology evidence="5">Multi-pass membrane protein</topology>
    </subcellularLocation>
    <subcellularLocation>
        <location evidence="1">Membrane</location>
        <topology evidence="1">Multi-pass membrane protein</topology>
    </subcellularLocation>
</comment>
<feature type="transmembrane region" description="Helical" evidence="5">
    <location>
        <begin position="65"/>
        <end position="87"/>
    </location>
</feature>
<dbReference type="RefSeq" id="WP_087914622.1">
    <property type="nucleotide sequence ID" value="NZ_CP021780.1"/>
</dbReference>
<dbReference type="GO" id="GO:0043190">
    <property type="term" value="C:ATP-binding cassette (ABC) transporter complex"/>
    <property type="evidence" value="ECO:0007669"/>
    <property type="project" value="InterPro"/>
</dbReference>
<sequence length="275" mass="30449">MEAVYGLWQRALIKFIRDKFTIVSAFALPFLFLVVFGSGMSGAIKSMLIGANAPQELAKFDFIEFMFPGIVSMAIFTASMFSGFTLIQDRQFGYMKEVLVSPVSRVSVALGTILGCSTSALIQGLLMLVFVPFIGMSLSLDIVVKLLLAMLLVSFTLSSISILLGSFFKNIQGYQMVVQVVLYPMFFLSGAFFPLNGIPRWMEVIVKLNPMTYVVDFIKRIVLDAENLSPVLKQAMGLNLEIFNHPVTAWDETVLLLGLGVLFTVLAAWSFSRVE</sequence>
<keyword evidence="5" id="KW-0813">Transport</keyword>
<evidence type="ECO:0000256" key="2">
    <source>
        <dbReference type="ARBA" id="ARBA00022692"/>
    </source>
</evidence>
<evidence type="ECO:0000313" key="8">
    <source>
        <dbReference type="Proteomes" id="UP000249890"/>
    </source>
</evidence>
<comment type="similarity">
    <text evidence="5">Belongs to the ABC-2 integral membrane protein family.</text>
</comment>
<dbReference type="InterPro" id="IPR047817">
    <property type="entry name" value="ABC2_TM_bact-type"/>
</dbReference>
<evidence type="ECO:0000313" key="7">
    <source>
        <dbReference type="EMBL" id="ASA20604.1"/>
    </source>
</evidence>
<feature type="transmembrane region" description="Helical" evidence="5">
    <location>
        <begin position="20"/>
        <end position="45"/>
    </location>
</feature>
<proteinExistence type="inferred from homology"/>
<keyword evidence="2 5" id="KW-0812">Transmembrane</keyword>
<dbReference type="PANTHER" id="PTHR43229">
    <property type="entry name" value="NODULATION PROTEIN J"/>
    <property type="match status" value="1"/>
</dbReference>
<evidence type="ECO:0000256" key="4">
    <source>
        <dbReference type="ARBA" id="ARBA00023136"/>
    </source>
</evidence>
<keyword evidence="4 5" id="KW-0472">Membrane</keyword>
<reference evidence="7 8" key="1">
    <citation type="submission" date="2017-06" db="EMBL/GenBank/DDBJ databases">
        <title>Complete genome sequence of Paenibacillus donghaensis KCTC 13049T isolated from East Sea sediment, South Korea.</title>
        <authorList>
            <person name="Jung B.K."/>
            <person name="Hong S.-J."/>
            <person name="Shin J.-H."/>
        </authorList>
    </citation>
    <scope>NUCLEOTIDE SEQUENCE [LARGE SCALE GENOMIC DNA]</scope>
    <source>
        <strain evidence="7 8">KCTC 13049</strain>
    </source>
</reference>
<feature type="transmembrane region" description="Helical" evidence="5">
    <location>
        <begin position="180"/>
        <end position="198"/>
    </location>
</feature>
<dbReference type="GO" id="GO:0140359">
    <property type="term" value="F:ABC-type transporter activity"/>
    <property type="evidence" value="ECO:0007669"/>
    <property type="project" value="InterPro"/>
</dbReference>
<accession>A0A2Z2K6R9</accession>
<dbReference type="KEGG" id="pdh:B9T62_07215"/>
<name>A0A2Z2K6R9_9BACL</name>
<dbReference type="InterPro" id="IPR051784">
    <property type="entry name" value="Nod_factor_ABC_transporter"/>
</dbReference>
<gene>
    <name evidence="7" type="ORF">B9T62_07215</name>
</gene>
<feature type="transmembrane region" description="Helical" evidence="5">
    <location>
        <begin position="146"/>
        <end position="168"/>
    </location>
</feature>
<dbReference type="PRINTS" id="PR00164">
    <property type="entry name" value="ABC2TRNSPORT"/>
</dbReference>
<dbReference type="Proteomes" id="UP000249890">
    <property type="component" value="Chromosome"/>
</dbReference>
<dbReference type="InterPro" id="IPR013525">
    <property type="entry name" value="ABC2_TM"/>
</dbReference>
<keyword evidence="8" id="KW-1185">Reference proteome</keyword>